<dbReference type="GO" id="GO:0061982">
    <property type="term" value="P:meiosis I cell cycle process"/>
    <property type="evidence" value="ECO:0007669"/>
    <property type="project" value="UniProtKB-ARBA"/>
</dbReference>
<dbReference type="Pfam" id="PF01119">
    <property type="entry name" value="DNA_mis_repair"/>
    <property type="match status" value="1"/>
</dbReference>
<organism evidence="8 9">
    <name type="scientific">Sungouiella intermedia</name>
    <dbReference type="NCBI Taxonomy" id="45354"/>
    <lineage>
        <taxon>Eukaryota</taxon>
        <taxon>Fungi</taxon>
        <taxon>Dikarya</taxon>
        <taxon>Ascomycota</taxon>
        <taxon>Saccharomycotina</taxon>
        <taxon>Pichiomycetes</taxon>
        <taxon>Metschnikowiaceae</taxon>
        <taxon>Sungouiella</taxon>
    </lineage>
</organism>
<sequence length="735" mass="83482">MDPHATSVARIRKLDESVVNRIAAGEIIIHPANAIKEMLENSIDAGSTMVDVLIKDGGLKLLQVADNGDGIAREDLKLLCERFATSKIVKFDDLSLIETYGFRGEAMASISHIGRLSVVTKSRNSPLAYKAYYVAGKLANSHFKVAGSCEPKPQAGKDGTVISVEDLFYNFPSRLRTIRSKSDEWAKILDVVGRYAVHTDGVGFSCKKFGESFAAITTRPQASLKERIRTIFGTQVASELIEFRFEGEDYGVSELRGAVSGFNYNNKRKTAPVFFINNRLVSCDPLRRAMSSVFQVFLPKGNHPFVYLSLRIAPQNLDVNVHPTKKEVRFLHEDEIIEWVCGHIHEVLANKDNARTFKQSTLKRDNEQAVDEVVTNVKKYRQENKLVRVDVKQPKISAFARTDFQSILKGAAMKEDVEEERDNDTERNNKEKNYTENDIMEDNDMEDNTDERKAQIENNESIDVHMDIDDNPETSKHGSPSQPINSVIKSMTISNRDHTDINLDSISELRQSIKDCIDRSLTNVFNNLVYVGIVDPRKRLCCFQYDVKLFLCDYGAVLSHFYYQLGLIHFANFGEYTLDPMPLRQLLEPLYDAHPNLEDIERVVKNIMSMEAMFLDYFQLDFSNETLCQLPLLLSNVTPSAAKLPYFIYRLGTKVNYTDEKQCLHDILHQIALLYIPDRVADDVDGDVSRDHINYILESFVFPGIRKHFLAPKALALEVVQVADLPGLYRVFERC</sequence>
<feature type="compositionally biased region" description="Acidic residues" evidence="6">
    <location>
        <begin position="438"/>
        <end position="449"/>
    </location>
</feature>
<evidence type="ECO:0000313" key="8">
    <source>
        <dbReference type="EMBL" id="SGZ46992.1"/>
    </source>
</evidence>
<dbReference type="OrthoDB" id="10263226at2759"/>
<feature type="region of interest" description="Disordered" evidence="6">
    <location>
        <begin position="414"/>
        <end position="484"/>
    </location>
</feature>
<keyword evidence="5" id="KW-0539">Nucleus</keyword>
<dbReference type="InterPro" id="IPR032189">
    <property type="entry name" value="Mlh1_C"/>
</dbReference>
<dbReference type="GO" id="GO:0005524">
    <property type="term" value="F:ATP binding"/>
    <property type="evidence" value="ECO:0007669"/>
    <property type="project" value="InterPro"/>
</dbReference>
<feature type="domain" description="DNA mismatch repair protein S5" evidence="7">
    <location>
        <begin position="228"/>
        <end position="349"/>
    </location>
</feature>
<dbReference type="STRING" id="45354.A0A1L0CV50"/>
<reference evidence="8 9" key="1">
    <citation type="submission" date="2016-10" db="EMBL/GenBank/DDBJ databases">
        <authorList>
            <person name="de Groot N.N."/>
        </authorList>
    </citation>
    <scope>NUCLEOTIDE SEQUENCE [LARGE SCALE GENOMIC DNA]</scope>
    <source>
        <strain evidence="8 9">CBS 141442</strain>
    </source>
</reference>
<keyword evidence="4" id="KW-0234">DNA repair</keyword>
<dbReference type="SMART" id="SM01340">
    <property type="entry name" value="DNA_mis_repair"/>
    <property type="match status" value="1"/>
</dbReference>
<dbReference type="GO" id="GO:0006298">
    <property type="term" value="P:mismatch repair"/>
    <property type="evidence" value="ECO:0007669"/>
    <property type="project" value="InterPro"/>
</dbReference>
<feature type="compositionally biased region" description="Basic and acidic residues" evidence="6">
    <location>
        <begin position="424"/>
        <end position="435"/>
    </location>
</feature>
<name>A0A1L0CV50_9ASCO</name>
<dbReference type="AlphaFoldDB" id="A0A1L0CV50"/>
<dbReference type="InterPro" id="IPR013507">
    <property type="entry name" value="DNA_mismatch_S5_2-like"/>
</dbReference>
<dbReference type="InterPro" id="IPR038973">
    <property type="entry name" value="MutL/Mlh/Pms-like"/>
</dbReference>
<dbReference type="Gene3D" id="3.30.565.10">
    <property type="entry name" value="Histidine kinase-like ATPase, C-terminal domain"/>
    <property type="match status" value="1"/>
</dbReference>
<proteinExistence type="inferred from homology"/>
<evidence type="ECO:0000256" key="4">
    <source>
        <dbReference type="ARBA" id="ARBA00023204"/>
    </source>
</evidence>
<dbReference type="PANTHER" id="PTHR10073:SF12">
    <property type="entry name" value="DNA MISMATCH REPAIR PROTEIN MLH1"/>
    <property type="match status" value="1"/>
</dbReference>
<evidence type="ECO:0000256" key="6">
    <source>
        <dbReference type="SAM" id="MobiDB-lite"/>
    </source>
</evidence>
<dbReference type="Gene3D" id="3.30.230.10">
    <property type="match status" value="1"/>
</dbReference>
<evidence type="ECO:0000256" key="5">
    <source>
        <dbReference type="ARBA" id="ARBA00023242"/>
    </source>
</evidence>
<feature type="compositionally biased region" description="Basic and acidic residues" evidence="6">
    <location>
        <begin position="462"/>
        <end position="476"/>
    </location>
</feature>
<dbReference type="GO" id="GO:0016887">
    <property type="term" value="F:ATP hydrolysis activity"/>
    <property type="evidence" value="ECO:0007669"/>
    <property type="project" value="InterPro"/>
</dbReference>
<dbReference type="FunFam" id="3.30.230.10:FF:000014">
    <property type="entry name" value="DNA mismatch repair protein Mlh1"/>
    <property type="match status" value="1"/>
</dbReference>
<dbReference type="InterPro" id="IPR014721">
    <property type="entry name" value="Ribsml_uS5_D2-typ_fold_subgr"/>
</dbReference>
<keyword evidence="3" id="KW-0227">DNA damage</keyword>
<dbReference type="EMBL" id="LT635756">
    <property type="protein sequence ID" value="SGZ46992.1"/>
    <property type="molecule type" value="Genomic_DNA"/>
</dbReference>
<dbReference type="PANTHER" id="PTHR10073">
    <property type="entry name" value="DNA MISMATCH REPAIR PROTEIN MLH, PMS, MUTL"/>
    <property type="match status" value="1"/>
</dbReference>
<dbReference type="CDD" id="cd16926">
    <property type="entry name" value="HATPase_MutL-MLH-PMS-like"/>
    <property type="match status" value="1"/>
</dbReference>
<protein>
    <submittedName>
        <fullName evidence="8">CIC11C00000002336</fullName>
    </submittedName>
</protein>
<dbReference type="Pfam" id="PF13589">
    <property type="entry name" value="HATPase_c_3"/>
    <property type="match status" value="1"/>
</dbReference>
<accession>A0A1L0CV50</accession>
<evidence type="ECO:0000256" key="2">
    <source>
        <dbReference type="ARBA" id="ARBA00006082"/>
    </source>
</evidence>
<dbReference type="GO" id="GO:0030983">
    <property type="term" value="F:mismatched DNA binding"/>
    <property type="evidence" value="ECO:0007669"/>
    <property type="project" value="InterPro"/>
</dbReference>
<dbReference type="CDD" id="cd03483">
    <property type="entry name" value="MutL_Trans_MLH1"/>
    <property type="match status" value="1"/>
</dbReference>
<dbReference type="InterPro" id="IPR020568">
    <property type="entry name" value="Ribosomal_Su5_D2-typ_SF"/>
</dbReference>
<dbReference type="FunFam" id="3.30.565.10:FF:000079">
    <property type="entry name" value="DNA mismatch repair protein MLH"/>
    <property type="match status" value="1"/>
</dbReference>
<comment type="similarity">
    <text evidence="2">Belongs to the DNA mismatch repair MutL/HexB family.</text>
</comment>
<dbReference type="GO" id="GO:0032389">
    <property type="term" value="C:MutLalpha complex"/>
    <property type="evidence" value="ECO:0007669"/>
    <property type="project" value="TreeGrafter"/>
</dbReference>
<evidence type="ECO:0000259" key="7">
    <source>
        <dbReference type="SMART" id="SM01340"/>
    </source>
</evidence>
<dbReference type="SUPFAM" id="SSF55874">
    <property type="entry name" value="ATPase domain of HSP90 chaperone/DNA topoisomerase II/histidine kinase"/>
    <property type="match status" value="1"/>
</dbReference>
<evidence type="ECO:0000256" key="1">
    <source>
        <dbReference type="ARBA" id="ARBA00004123"/>
    </source>
</evidence>
<dbReference type="GO" id="GO:0140664">
    <property type="term" value="F:ATP-dependent DNA damage sensor activity"/>
    <property type="evidence" value="ECO:0007669"/>
    <property type="project" value="InterPro"/>
</dbReference>
<dbReference type="InterPro" id="IPR002099">
    <property type="entry name" value="MutL/Mlh/PMS"/>
</dbReference>
<dbReference type="InterPro" id="IPR036890">
    <property type="entry name" value="HATPase_C_sf"/>
</dbReference>
<dbReference type="NCBIfam" id="TIGR00585">
    <property type="entry name" value="mutl"/>
    <property type="match status" value="1"/>
</dbReference>
<evidence type="ECO:0000313" key="9">
    <source>
        <dbReference type="Proteomes" id="UP000182334"/>
    </source>
</evidence>
<dbReference type="Pfam" id="PF16413">
    <property type="entry name" value="Mlh1_C"/>
    <property type="match status" value="1"/>
</dbReference>
<gene>
    <name evidence="8" type="ORF">SAMEA4029010_CIC11G00000002336</name>
</gene>
<evidence type="ECO:0000256" key="3">
    <source>
        <dbReference type="ARBA" id="ARBA00022763"/>
    </source>
</evidence>
<keyword evidence="9" id="KW-1185">Reference proteome</keyword>
<comment type="subcellular location">
    <subcellularLocation>
        <location evidence="1">Nucleus</location>
    </subcellularLocation>
</comment>
<dbReference type="Proteomes" id="UP000182334">
    <property type="component" value="Chromosome I"/>
</dbReference>
<dbReference type="SUPFAM" id="SSF54211">
    <property type="entry name" value="Ribosomal protein S5 domain 2-like"/>
    <property type="match status" value="1"/>
</dbReference>